<evidence type="ECO:0000313" key="2">
    <source>
        <dbReference type="EMBL" id="TGY98047.1"/>
    </source>
</evidence>
<dbReference type="InterPro" id="IPR043128">
    <property type="entry name" value="Rev_trsase/Diguanyl_cyclase"/>
</dbReference>
<dbReference type="InterPro" id="IPR000160">
    <property type="entry name" value="GGDEF_dom"/>
</dbReference>
<name>A0ABY2P5T2_9ACTN</name>
<dbReference type="SUPFAM" id="SSF55073">
    <property type="entry name" value="Nucleotide cyclase"/>
    <property type="match status" value="1"/>
</dbReference>
<evidence type="ECO:0000259" key="1">
    <source>
        <dbReference type="PROSITE" id="PS50887"/>
    </source>
</evidence>
<sequence>MCYLDLDGFKAINDSLGHAAGDRLLV</sequence>
<dbReference type="Gene3D" id="3.30.70.270">
    <property type="match status" value="1"/>
</dbReference>
<evidence type="ECO:0000313" key="3">
    <source>
        <dbReference type="Proteomes" id="UP000306274"/>
    </source>
</evidence>
<organism evidence="2 3">
    <name type="scientific">Streptomyces rhizosphaericola</name>
    <dbReference type="NCBI Taxonomy" id="2564098"/>
    <lineage>
        <taxon>Bacteria</taxon>
        <taxon>Bacillati</taxon>
        <taxon>Actinomycetota</taxon>
        <taxon>Actinomycetes</taxon>
        <taxon>Kitasatosporales</taxon>
        <taxon>Streptomycetaceae</taxon>
        <taxon>Streptomyces</taxon>
    </lineage>
</organism>
<feature type="domain" description="GGDEF" evidence="1">
    <location>
        <begin position="1"/>
        <end position="26"/>
    </location>
</feature>
<feature type="non-terminal residue" evidence="2">
    <location>
        <position position="26"/>
    </location>
</feature>
<proteinExistence type="predicted"/>
<dbReference type="PROSITE" id="PS50887">
    <property type="entry name" value="GGDEF"/>
    <property type="match status" value="1"/>
</dbReference>
<dbReference type="InterPro" id="IPR029787">
    <property type="entry name" value="Nucleotide_cyclase"/>
</dbReference>
<keyword evidence="3" id="KW-1185">Reference proteome</keyword>
<dbReference type="EMBL" id="SRZK01000604">
    <property type="protein sequence ID" value="TGY98047.1"/>
    <property type="molecule type" value="Genomic_DNA"/>
</dbReference>
<dbReference type="Pfam" id="PF00990">
    <property type="entry name" value="GGDEF"/>
    <property type="match status" value="1"/>
</dbReference>
<comment type="caution">
    <text evidence="2">The sequence shown here is derived from an EMBL/GenBank/DDBJ whole genome shotgun (WGS) entry which is preliminary data.</text>
</comment>
<protein>
    <submittedName>
        <fullName evidence="2">Diguanylate cyclase</fullName>
    </submittedName>
</protein>
<dbReference type="Proteomes" id="UP000306274">
    <property type="component" value="Unassembled WGS sequence"/>
</dbReference>
<gene>
    <name evidence="2" type="ORF">E5Z02_31860</name>
</gene>
<reference evidence="2 3" key="1">
    <citation type="submission" date="2019-04" db="EMBL/GenBank/DDBJ databases">
        <title>Streptomyces rhizosphaericola sp. nov., an actinobacterium isolated from the wheat rhizosphere.</title>
        <authorList>
            <person name="Vargas Hoyos H.A."/>
            <person name="Santos S.N."/>
            <person name="Genuario D.B."/>
            <person name="Melo I.S."/>
            <person name="Da Silva L.J."/>
            <person name="Da Silva F.S.P."/>
            <person name="Zucchi T.D."/>
        </authorList>
    </citation>
    <scope>NUCLEOTIDE SEQUENCE [LARGE SCALE GENOMIC DNA]</scope>
    <source>
        <strain evidence="2 3">1AS2c</strain>
    </source>
</reference>
<accession>A0ABY2P5T2</accession>